<comment type="caution">
    <text evidence="2">The sequence shown here is derived from an EMBL/GenBank/DDBJ whole genome shotgun (WGS) entry which is preliminary data.</text>
</comment>
<dbReference type="EMBL" id="CAJHUB010000764">
    <property type="protein sequence ID" value="CAD7687969.1"/>
    <property type="molecule type" value="Genomic_DNA"/>
</dbReference>
<keyword evidence="1" id="KW-0812">Transmembrane</keyword>
<reference evidence="2" key="1">
    <citation type="submission" date="2020-12" db="EMBL/GenBank/DDBJ databases">
        <authorList>
            <consortium name="Molecular Ecology Group"/>
        </authorList>
    </citation>
    <scope>NUCLEOTIDE SEQUENCE</scope>
    <source>
        <strain evidence="2">TBG_1078</strain>
    </source>
</reference>
<keyword evidence="1" id="KW-1133">Transmembrane helix</keyword>
<organism evidence="2 3">
    <name type="scientific">Nyctereutes procyonoides</name>
    <name type="common">Raccoon dog</name>
    <name type="synonym">Canis procyonoides</name>
    <dbReference type="NCBI Taxonomy" id="34880"/>
    <lineage>
        <taxon>Eukaryota</taxon>
        <taxon>Metazoa</taxon>
        <taxon>Chordata</taxon>
        <taxon>Craniata</taxon>
        <taxon>Vertebrata</taxon>
        <taxon>Euteleostomi</taxon>
        <taxon>Mammalia</taxon>
        <taxon>Eutheria</taxon>
        <taxon>Laurasiatheria</taxon>
        <taxon>Carnivora</taxon>
        <taxon>Caniformia</taxon>
        <taxon>Canidae</taxon>
        <taxon>Nyctereutes</taxon>
    </lineage>
</organism>
<name>A0A811ZGZ8_NYCPR</name>
<evidence type="ECO:0000313" key="3">
    <source>
        <dbReference type="Proteomes" id="UP000645828"/>
    </source>
</evidence>
<accession>A0A811ZGZ8</accession>
<keyword evidence="3" id="KW-1185">Reference proteome</keyword>
<dbReference type="Proteomes" id="UP000645828">
    <property type="component" value="Unassembled WGS sequence"/>
</dbReference>
<protein>
    <submittedName>
        <fullName evidence="2">(raccoon dog) hypothetical protein</fullName>
    </submittedName>
</protein>
<evidence type="ECO:0000313" key="2">
    <source>
        <dbReference type="EMBL" id="CAD7687969.1"/>
    </source>
</evidence>
<keyword evidence="1" id="KW-0472">Membrane</keyword>
<feature type="transmembrane region" description="Helical" evidence="1">
    <location>
        <begin position="54"/>
        <end position="72"/>
    </location>
</feature>
<evidence type="ECO:0000256" key="1">
    <source>
        <dbReference type="SAM" id="Phobius"/>
    </source>
</evidence>
<dbReference type="AlphaFoldDB" id="A0A811ZGZ8"/>
<sequence length="109" mass="12708">MDHLRGATRGLHRSQTFAPVLPLFQFNLSQWPRLSHPCLTLVKSHGLSRYLFKYYFFWIGIGISTIGSFNFTTRFPASLVSRWPIMGHLNLQNCVTIWKKIQFLPCTSY</sequence>
<gene>
    <name evidence="2" type="ORF">NYPRO_LOCUS20763</name>
</gene>
<proteinExistence type="predicted"/>